<dbReference type="EMBL" id="FCOE02000015">
    <property type="protein sequence ID" value="SAK75800.1"/>
    <property type="molecule type" value="Genomic_DNA"/>
</dbReference>
<keyword evidence="6 8" id="KW-0472">Membrane</keyword>
<dbReference type="PRINTS" id="PR00949">
    <property type="entry name" value="TYPE3IMAPROT"/>
</dbReference>
<feature type="compositionally biased region" description="Polar residues" evidence="7">
    <location>
        <begin position="691"/>
        <end position="703"/>
    </location>
</feature>
<evidence type="ECO:0000256" key="8">
    <source>
        <dbReference type="SAM" id="Phobius"/>
    </source>
</evidence>
<keyword evidence="9" id="KW-0282">Flagellum</keyword>
<dbReference type="PANTHER" id="PTHR30161:SF1">
    <property type="entry name" value="FLAGELLAR BIOSYNTHESIS PROTEIN FLHA-RELATED"/>
    <property type="match status" value="1"/>
</dbReference>
<evidence type="ECO:0000256" key="4">
    <source>
        <dbReference type="ARBA" id="ARBA00022692"/>
    </source>
</evidence>
<organism evidence="9 10">
    <name type="scientific">Caballeronia pedi</name>
    <dbReference type="NCBI Taxonomy" id="1777141"/>
    <lineage>
        <taxon>Bacteria</taxon>
        <taxon>Pseudomonadati</taxon>
        <taxon>Pseudomonadota</taxon>
        <taxon>Betaproteobacteria</taxon>
        <taxon>Burkholderiales</taxon>
        <taxon>Burkholderiaceae</taxon>
        <taxon>Caballeronia</taxon>
    </lineage>
</organism>
<dbReference type="Gene3D" id="3.40.50.12790">
    <property type="entry name" value="FHIPEP family, domain 4"/>
    <property type="match status" value="1"/>
</dbReference>
<reference evidence="9" key="1">
    <citation type="submission" date="2016-01" db="EMBL/GenBank/DDBJ databases">
        <authorList>
            <person name="Peeters C."/>
        </authorList>
    </citation>
    <scope>NUCLEOTIDE SEQUENCE [LARGE SCALE GENOMIC DNA]</scope>
    <source>
        <strain evidence="9">LMG 29323</strain>
    </source>
</reference>
<feature type="region of interest" description="Disordered" evidence="7">
    <location>
        <begin position="321"/>
        <end position="340"/>
    </location>
</feature>
<dbReference type="Pfam" id="PF00771">
    <property type="entry name" value="FHIPEP"/>
    <property type="match status" value="1"/>
</dbReference>
<feature type="transmembrane region" description="Helical" evidence="8">
    <location>
        <begin position="109"/>
        <end position="132"/>
    </location>
</feature>
<gene>
    <name evidence="9" type="ORF">AWB80_04375</name>
</gene>
<evidence type="ECO:0000256" key="6">
    <source>
        <dbReference type="ARBA" id="ARBA00023136"/>
    </source>
</evidence>
<comment type="caution">
    <text evidence="9">The sequence shown here is derived from an EMBL/GenBank/DDBJ whole genome shotgun (WGS) entry which is preliminary data.</text>
</comment>
<evidence type="ECO:0000256" key="5">
    <source>
        <dbReference type="ARBA" id="ARBA00022989"/>
    </source>
</evidence>
<comment type="similarity">
    <text evidence="2">Belongs to the FHIPEP (flagella/HR/invasion proteins export pore) family.</text>
</comment>
<name>A0A158C0N9_9BURK</name>
<evidence type="ECO:0000313" key="9">
    <source>
        <dbReference type="EMBL" id="SAK75800.1"/>
    </source>
</evidence>
<evidence type="ECO:0000256" key="1">
    <source>
        <dbReference type="ARBA" id="ARBA00004651"/>
    </source>
</evidence>
<keyword evidence="9" id="KW-0966">Cell projection</keyword>
<keyword evidence="4 8" id="KW-0812">Transmembrane</keyword>
<protein>
    <submittedName>
        <fullName evidence="9">Flagellar biosynthesis protein FlhA</fullName>
    </submittedName>
</protein>
<dbReference type="InterPro" id="IPR042193">
    <property type="entry name" value="FHIPEP_3"/>
</dbReference>
<proteinExistence type="inferred from homology"/>
<evidence type="ECO:0000256" key="3">
    <source>
        <dbReference type="ARBA" id="ARBA00022475"/>
    </source>
</evidence>
<keyword evidence="9" id="KW-0969">Cilium</keyword>
<comment type="subcellular location">
    <subcellularLocation>
        <location evidence="1">Cell membrane</location>
        <topology evidence="1">Multi-pass membrane protein</topology>
    </subcellularLocation>
</comment>
<feature type="transmembrane region" description="Helical" evidence="8">
    <location>
        <begin position="70"/>
        <end position="89"/>
    </location>
</feature>
<dbReference type="PIRSF" id="PIRSF005419">
    <property type="entry name" value="FlhA"/>
    <property type="match status" value="1"/>
</dbReference>
<dbReference type="Gene3D" id="1.10.8.540">
    <property type="entry name" value="FHIPEP family, domain 3"/>
    <property type="match status" value="1"/>
</dbReference>
<dbReference type="GO" id="GO:0044780">
    <property type="term" value="P:bacterial-type flagellum assembly"/>
    <property type="evidence" value="ECO:0007669"/>
    <property type="project" value="TreeGrafter"/>
</dbReference>
<dbReference type="PANTHER" id="PTHR30161">
    <property type="entry name" value="FLAGELLAR EXPORT PROTEIN, MEMBRANE FLHA SUBUNIT-RELATED"/>
    <property type="match status" value="1"/>
</dbReference>
<keyword evidence="3" id="KW-1003">Cell membrane</keyword>
<feature type="region of interest" description="Disordered" evidence="7">
    <location>
        <begin position="685"/>
        <end position="710"/>
    </location>
</feature>
<evidence type="ECO:0000256" key="7">
    <source>
        <dbReference type="SAM" id="MobiDB-lite"/>
    </source>
</evidence>
<feature type="transmembrane region" description="Helical" evidence="8">
    <location>
        <begin position="196"/>
        <end position="216"/>
    </location>
</feature>
<feature type="transmembrane region" description="Helical" evidence="8">
    <location>
        <begin position="38"/>
        <end position="58"/>
    </location>
</feature>
<dbReference type="OrthoDB" id="9759185at2"/>
<keyword evidence="10" id="KW-1185">Reference proteome</keyword>
<dbReference type="InterPro" id="IPR001712">
    <property type="entry name" value="T3SS_FHIPEP"/>
</dbReference>
<evidence type="ECO:0000313" key="10">
    <source>
        <dbReference type="Proteomes" id="UP000054911"/>
    </source>
</evidence>
<accession>A0A158C0N9</accession>
<dbReference type="STRING" id="1777141.AWB80_04375"/>
<feature type="compositionally biased region" description="Low complexity" evidence="7">
    <location>
        <begin position="321"/>
        <end position="330"/>
    </location>
</feature>
<keyword evidence="5 8" id="KW-1133">Transmembrane helix</keyword>
<dbReference type="Gene3D" id="3.40.30.60">
    <property type="entry name" value="FHIPEP family, domain 1"/>
    <property type="match status" value="1"/>
</dbReference>
<dbReference type="GO" id="GO:0009306">
    <property type="term" value="P:protein secretion"/>
    <property type="evidence" value="ECO:0007669"/>
    <property type="project" value="InterPro"/>
</dbReference>
<dbReference type="AlphaFoldDB" id="A0A158C0N9"/>
<feature type="transmembrane region" description="Helical" evidence="8">
    <location>
        <begin position="12"/>
        <end position="32"/>
    </location>
</feature>
<feature type="transmembrane region" description="Helical" evidence="8">
    <location>
        <begin position="228"/>
        <end position="255"/>
    </location>
</feature>
<dbReference type="Proteomes" id="UP000054911">
    <property type="component" value="Unassembled WGS sequence"/>
</dbReference>
<sequence length="710" mass="76135">MIGLLARLRHQSDLALVLGVVVILLILFTPIPAGALDFFIIVNFAFAFTILLLTFYVLRPVDFSTFPSLLLIATLFRLSLNIAATRLILSGASAGQVIAAIGEFVVQGNFVIGLIVFFILIVVQYVVVTAGAQRVSEVAARFVLDAMPGQQMSIDADLNMGLIDQDEAKRRRKDLEKEAGFYGSMDGASKFVKGDAIAGIVILLIDILGGWAVGVAQMGMSLGEAMRIFTLLTIGDGIVTQVPALVISVATGIIVTRSSADGKLSNEVLRQLVRFPKIQFLVIGAVAALLLLPGMPKWPLVLLAALALAGRFAIKHASASSDGSAATSKSGESTAGTDEADNAATPLAAIEVRFGSSISAAWMPMQTVLADRIAAFRTQFAEELGLVVPPVVFRDGPELPVNDYRVSIFGSRFGQSALHPERTLAINARAEPVPIAGIATRDPAFGMAAVWIEQAQQAEARARGYTNVDPITVLITHVTEVIRANAPQLLSRAVLMTMLESVRTRQPGLVEELVPNMLSVGDVQQVLQGLLAEHVPIRNIDLIVETLANYGRHEKNPVLLTETVRQKLGHVICQTAQGEHETLAVLTLDPVLEASIAQNLNSADGNASFLLDPRSAEAFLSRLLTQSDVMMRQGLTPVLLCRPDIRRHLKTFTRRTVPRLVVLSMNEVPHQINLRSFAMVALNASPPNTPRGAQSATGQQSNPPSVPVAA</sequence>
<feature type="transmembrane region" description="Helical" evidence="8">
    <location>
        <begin position="275"/>
        <end position="292"/>
    </location>
</feature>
<dbReference type="InterPro" id="IPR042194">
    <property type="entry name" value="FHIPEP_1"/>
</dbReference>
<dbReference type="InterPro" id="IPR042196">
    <property type="entry name" value="FHIPEP_4"/>
</dbReference>
<dbReference type="GO" id="GO:0005886">
    <property type="term" value="C:plasma membrane"/>
    <property type="evidence" value="ECO:0007669"/>
    <property type="project" value="UniProtKB-SubCell"/>
</dbReference>
<evidence type="ECO:0000256" key="2">
    <source>
        <dbReference type="ARBA" id="ARBA00008835"/>
    </source>
</evidence>